<evidence type="ECO:0000313" key="2">
    <source>
        <dbReference type="EMBL" id="KFG72925.1"/>
    </source>
</evidence>
<sequence>MALPALTAEVRAEAVKKAAAVRKERGEILAQLKDGKVSLKEVLEREGTVVGKVYVRRLLESMPGIGKVRAAQLLDELEISESRRVQGLGARQKERLLELFTPAA</sequence>
<dbReference type="GO" id="GO:0003676">
    <property type="term" value="F:nucleic acid binding"/>
    <property type="evidence" value="ECO:0007669"/>
    <property type="project" value="InterPro"/>
</dbReference>
<dbReference type="SUPFAM" id="SSF46946">
    <property type="entry name" value="S13-like H2TH domain"/>
    <property type="match status" value="1"/>
</dbReference>
<dbReference type="InterPro" id="IPR010979">
    <property type="entry name" value="Ribosomal_uS13-like_H2TH"/>
</dbReference>
<dbReference type="HOGENOM" id="CLU_151796_1_0_11"/>
<keyword evidence="3" id="KW-1185">Reference proteome</keyword>
<dbReference type="Proteomes" id="UP000029095">
    <property type="component" value="Unassembled WGS sequence"/>
</dbReference>
<dbReference type="Gene3D" id="1.10.8.50">
    <property type="match status" value="1"/>
</dbReference>
<evidence type="ECO:0000313" key="3">
    <source>
        <dbReference type="Proteomes" id="UP000029095"/>
    </source>
</evidence>
<dbReference type="Pfam" id="PF22525">
    <property type="entry name" value="H2TH_5"/>
    <property type="match status" value="1"/>
</dbReference>
<dbReference type="EMBL" id="JNFQ01000002">
    <property type="protein sequence ID" value="KFG72925.1"/>
    <property type="molecule type" value="Genomic_DNA"/>
</dbReference>
<reference evidence="2 3" key="1">
    <citation type="submission" date="2014-05" db="EMBL/GenBank/DDBJ databases">
        <title>Complete genome sequence of the Streptomyces mutabilis TRM45540.</title>
        <authorList>
            <person name="Luo X."/>
            <person name="Zhang L."/>
        </authorList>
    </citation>
    <scope>NUCLEOTIDE SEQUENCE [LARGE SCALE GENOMIC DNA]</scope>
    <source>
        <strain evidence="2 3">TRM45540</strain>
    </source>
</reference>
<gene>
    <name evidence="2" type="ORF">FM21_18890</name>
</gene>
<dbReference type="AlphaFoldDB" id="A0A086MVK7"/>
<dbReference type="STRING" id="1915400.FM21_18890"/>
<evidence type="ECO:0000259" key="1">
    <source>
        <dbReference type="Pfam" id="PF22525"/>
    </source>
</evidence>
<accession>A0A086MVK7</accession>
<feature type="domain" description="Integration host factor-like helix-two turn-helix" evidence="1">
    <location>
        <begin position="32"/>
        <end position="100"/>
    </location>
</feature>
<name>A0A086MVK7_9ACTN</name>
<protein>
    <recommendedName>
        <fullName evidence="1">Integration host factor-like helix-two turn-helix domain-containing protein</fullName>
    </recommendedName>
</protein>
<proteinExistence type="predicted"/>
<dbReference type="NCBIfam" id="NF041260">
    <property type="entry name" value="actino_IHF"/>
    <property type="match status" value="1"/>
</dbReference>
<comment type="caution">
    <text evidence="2">The sequence shown here is derived from an EMBL/GenBank/DDBJ whole genome shotgun (WGS) entry which is preliminary data.</text>
</comment>
<organism evidence="2 3">
    <name type="scientific">Streptomyces mutabilis</name>
    <dbReference type="NCBI Taxonomy" id="67332"/>
    <lineage>
        <taxon>Bacteria</taxon>
        <taxon>Bacillati</taxon>
        <taxon>Actinomycetota</taxon>
        <taxon>Actinomycetes</taxon>
        <taxon>Kitasatosporales</taxon>
        <taxon>Streptomycetaceae</taxon>
        <taxon>Streptomyces</taxon>
    </lineage>
</organism>
<dbReference type="RefSeq" id="WP_043378186.1">
    <property type="nucleotide sequence ID" value="NZ_KN039947.1"/>
</dbReference>
<dbReference type="InterPro" id="IPR047806">
    <property type="entry name" value="IHF_actinobact"/>
</dbReference>
<dbReference type="InterPro" id="IPR055201">
    <property type="entry name" value="IHF-like_H2TH"/>
</dbReference>